<feature type="signal peptide" evidence="1">
    <location>
        <begin position="1"/>
        <end position="25"/>
    </location>
</feature>
<evidence type="ECO:0000256" key="1">
    <source>
        <dbReference type="SAM" id="SignalP"/>
    </source>
</evidence>
<evidence type="ECO:0008006" key="4">
    <source>
        <dbReference type="Google" id="ProtNLM"/>
    </source>
</evidence>
<protein>
    <recommendedName>
        <fullName evidence="4">Bacterial surface antigen (D15) domain-containing protein</fullName>
    </recommendedName>
</protein>
<evidence type="ECO:0000313" key="2">
    <source>
        <dbReference type="EMBL" id="WZN43618.1"/>
    </source>
</evidence>
<accession>A0ABZ2YVB0</accession>
<gene>
    <name evidence="2" type="ORF">WJU16_11325</name>
</gene>
<feature type="chain" id="PRO_5046331894" description="Bacterial surface antigen (D15) domain-containing protein" evidence="1">
    <location>
        <begin position="26"/>
        <end position="289"/>
    </location>
</feature>
<keyword evidence="1" id="KW-0732">Signal</keyword>
<dbReference type="RefSeq" id="WP_341838423.1">
    <property type="nucleotide sequence ID" value="NZ_CP149822.1"/>
</dbReference>
<dbReference type="EMBL" id="CP149822">
    <property type="protein sequence ID" value="WZN43618.1"/>
    <property type="molecule type" value="Genomic_DNA"/>
</dbReference>
<sequence length="289" mass="33021">MKNTIQKIFAAIMLCLAIAPADCLAQNAGQQFSLGFYQARPSGDTTNYHTSFRDYSIQPEFALPYDTSRKRTWFSRKLFNEHLLQYNHPDYSLYVSFLPDFIGGRSSINGTNWVNTRGFIAGGKLGKNFTFQTSFFENQAKLPNYLTEFGKAQKIVPQQGTIRPYGSNGIDYNYASALLSYTPSKFLNVQLGYDRNFIGDGYRSMLLSDNHFNYPFLKMTAGAGRLKYMVMWAQMIDLKTTPFSHDNGYPKKWGYSIISTGMQLISCPSDYSRALFGRMRIRLEKEDLT</sequence>
<proteinExistence type="predicted"/>
<organism evidence="2 3">
    <name type="scientific">Chitinophaga pollutisoli</name>
    <dbReference type="NCBI Taxonomy" id="3133966"/>
    <lineage>
        <taxon>Bacteria</taxon>
        <taxon>Pseudomonadati</taxon>
        <taxon>Bacteroidota</taxon>
        <taxon>Chitinophagia</taxon>
        <taxon>Chitinophagales</taxon>
        <taxon>Chitinophagaceae</taxon>
        <taxon>Chitinophaga</taxon>
    </lineage>
</organism>
<name>A0ABZ2YVB0_9BACT</name>
<dbReference type="Proteomes" id="UP001485459">
    <property type="component" value="Chromosome"/>
</dbReference>
<reference evidence="3" key="1">
    <citation type="submission" date="2024-03" db="EMBL/GenBank/DDBJ databases">
        <title>Chitinophaga horti sp. nov., isolated from garden soil.</title>
        <authorList>
            <person name="Lee D.S."/>
            <person name="Han D.M."/>
            <person name="Baek J.H."/>
            <person name="Choi D.G."/>
            <person name="Jeon J.H."/>
            <person name="Jeon C.O."/>
        </authorList>
    </citation>
    <scope>NUCLEOTIDE SEQUENCE [LARGE SCALE GENOMIC DNA]</scope>
    <source>
        <strain evidence="3">GPA1</strain>
    </source>
</reference>
<evidence type="ECO:0000313" key="3">
    <source>
        <dbReference type="Proteomes" id="UP001485459"/>
    </source>
</evidence>
<keyword evidence="3" id="KW-1185">Reference proteome</keyword>